<gene>
    <name evidence="2" type="ORF">Pyn_23749</name>
</gene>
<evidence type="ECO:0000313" key="3">
    <source>
        <dbReference type="Proteomes" id="UP000250321"/>
    </source>
</evidence>
<name>A0A314Z1I1_PRUYE</name>
<reference evidence="2 3" key="1">
    <citation type="submission" date="2018-02" db="EMBL/GenBank/DDBJ databases">
        <title>Draft genome of wild Prunus yedoensis var. nudiflora.</title>
        <authorList>
            <person name="Baek S."/>
            <person name="Kim J.-H."/>
            <person name="Choi K."/>
            <person name="Kim G.-B."/>
            <person name="Cho A."/>
            <person name="Jang H."/>
            <person name="Shin C.-H."/>
            <person name="Yu H.-J."/>
            <person name="Mun J.-H."/>
        </authorList>
    </citation>
    <scope>NUCLEOTIDE SEQUENCE [LARGE SCALE GENOMIC DNA]</scope>
    <source>
        <strain evidence="3">cv. Jeju island</strain>
        <tissue evidence="2">Leaf</tissue>
    </source>
</reference>
<evidence type="ECO:0000256" key="1">
    <source>
        <dbReference type="SAM" id="Coils"/>
    </source>
</evidence>
<protein>
    <submittedName>
        <fullName evidence="2">Calponin homology domain-containing protein-like isoform X2</fullName>
    </submittedName>
</protein>
<proteinExistence type="predicted"/>
<accession>A0A314Z1I1</accession>
<dbReference type="AlphaFoldDB" id="A0A314Z1I1"/>
<dbReference type="STRING" id="2094558.A0A314Z1I1"/>
<keyword evidence="1" id="KW-0175">Coiled coil</keyword>
<dbReference type="Proteomes" id="UP000250321">
    <property type="component" value="Unassembled WGS sequence"/>
</dbReference>
<evidence type="ECO:0000313" key="2">
    <source>
        <dbReference type="EMBL" id="PQQ12590.1"/>
    </source>
</evidence>
<feature type="coiled-coil region" evidence="1">
    <location>
        <begin position="74"/>
        <end position="157"/>
    </location>
</feature>
<keyword evidence="3" id="KW-1185">Reference proteome</keyword>
<comment type="caution">
    <text evidence="2">The sequence shown here is derived from an EMBL/GenBank/DDBJ whole genome shotgun (WGS) entry which is preliminary data.</text>
</comment>
<dbReference type="EMBL" id="PJQY01000342">
    <property type="protein sequence ID" value="PQQ12590.1"/>
    <property type="molecule type" value="Genomic_DNA"/>
</dbReference>
<sequence length="165" mass="19632">MGGLEKELWRSEADKTELETKMLELLSQVKMKEIENKDLNDKLFELWREADKNKRRNDSLEKKFAVSERRTKELVGIEIEKKHLEQELENIRSKTGDLVSEREQGETEKKELKEKVLELEREGRRNKTLLNELEKKLEQSECQKKELKEELEMKSNISTKNNSTL</sequence>
<organism evidence="2 3">
    <name type="scientific">Prunus yedoensis var. nudiflora</name>
    <dbReference type="NCBI Taxonomy" id="2094558"/>
    <lineage>
        <taxon>Eukaryota</taxon>
        <taxon>Viridiplantae</taxon>
        <taxon>Streptophyta</taxon>
        <taxon>Embryophyta</taxon>
        <taxon>Tracheophyta</taxon>
        <taxon>Spermatophyta</taxon>
        <taxon>Magnoliopsida</taxon>
        <taxon>eudicotyledons</taxon>
        <taxon>Gunneridae</taxon>
        <taxon>Pentapetalae</taxon>
        <taxon>rosids</taxon>
        <taxon>fabids</taxon>
        <taxon>Rosales</taxon>
        <taxon>Rosaceae</taxon>
        <taxon>Amygdaloideae</taxon>
        <taxon>Amygdaleae</taxon>
        <taxon>Prunus</taxon>
    </lineage>
</organism>